<name>A0A3E0E749_9FLAO</name>
<evidence type="ECO:0000313" key="1">
    <source>
        <dbReference type="EMBL" id="REG94045.1"/>
    </source>
</evidence>
<reference evidence="1 2" key="1">
    <citation type="submission" date="2018-08" db="EMBL/GenBank/DDBJ databases">
        <title>Genomic Encyclopedia of Archaeal and Bacterial Type Strains, Phase II (KMG-II): from individual species to whole genera.</title>
        <authorList>
            <person name="Goeker M."/>
        </authorList>
    </citation>
    <scope>NUCLEOTIDE SEQUENCE [LARGE SCALE GENOMIC DNA]</scope>
    <source>
        <strain evidence="1 2">DSM 100880</strain>
    </source>
</reference>
<proteinExistence type="predicted"/>
<dbReference type="EMBL" id="QUNI01000013">
    <property type="protein sequence ID" value="REG94045.1"/>
    <property type="molecule type" value="Genomic_DNA"/>
</dbReference>
<dbReference type="Proteomes" id="UP000257136">
    <property type="component" value="Unassembled WGS sequence"/>
</dbReference>
<keyword evidence="2" id="KW-1185">Reference proteome</keyword>
<evidence type="ECO:0000313" key="2">
    <source>
        <dbReference type="Proteomes" id="UP000257136"/>
    </source>
</evidence>
<protein>
    <submittedName>
        <fullName evidence="1">Uncharacterized protein</fullName>
    </submittedName>
</protein>
<comment type="caution">
    <text evidence="1">The sequence shown here is derived from an EMBL/GenBank/DDBJ whole genome shotgun (WGS) entry which is preliminary data.</text>
</comment>
<organism evidence="1 2">
    <name type="scientific">Flavobacterium aquicola</name>
    <dbReference type="NCBI Taxonomy" id="1682742"/>
    <lineage>
        <taxon>Bacteria</taxon>
        <taxon>Pseudomonadati</taxon>
        <taxon>Bacteroidota</taxon>
        <taxon>Flavobacteriia</taxon>
        <taxon>Flavobacteriales</taxon>
        <taxon>Flavobacteriaceae</taxon>
        <taxon>Flavobacterium</taxon>
    </lineage>
</organism>
<accession>A0A3E0E749</accession>
<dbReference type="AlphaFoldDB" id="A0A3E0E749"/>
<gene>
    <name evidence="1" type="ORF">C8P67_11310</name>
</gene>
<sequence length="41" mass="4567">MAVQLLPCTEGEALDAMHKYVLKFDKDKKADKISGDNQTLT</sequence>